<evidence type="ECO:0000256" key="5">
    <source>
        <dbReference type="SAM" id="MobiDB-lite"/>
    </source>
</evidence>
<evidence type="ECO:0000313" key="10">
    <source>
        <dbReference type="RefSeq" id="XP_027280591.2"/>
    </source>
</evidence>
<dbReference type="InterPro" id="IPR015816">
    <property type="entry name" value="Vitellinogen_b-sht_N"/>
</dbReference>
<accession>A0A9J7GCH8</accession>
<dbReference type="PANTHER" id="PTHR37860:SF2">
    <property type="entry name" value="VITELLOGENIN DOMAIN-CONTAINING PROTEIN"/>
    <property type="match status" value="1"/>
</dbReference>
<dbReference type="RefSeq" id="XP_027280591.2">
    <property type="nucleotide sequence ID" value="XM_027424790.2"/>
</dbReference>
<dbReference type="GeneID" id="103163831"/>
<feature type="chain" id="PRO_5039913732" evidence="6">
    <location>
        <begin position="23"/>
        <end position="3161"/>
    </location>
</feature>
<keyword evidence="2" id="KW-0813">Transport</keyword>
<keyword evidence="2" id="KW-0445">Lipid transport</keyword>
<dbReference type="PANTHER" id="PTHR37860">
    <property type="entry name" value="AGAP008810-PA"/>
    <property type="match status" value="1"/>
</dbReference>
<dbReference type="Gene3D" id="2.20.80.10">
    <property type="entry name" value="Lipovitellin-phosvitin complex, chain A, domain 4"/>
    <property type="match status" value="1"/>
</dbReference>
<dbReference type="PROSITE" id="PS51233">
    <property type="entry name" value="VWFD"/>
    <property type="match status" value="1"/>
</dbReference>
<dbReference type="SMART" id="SM01169">
    <property type="entry name" value="DUF1943"/>
    <property type="match status" value="1"/>
</dbReference>
<gene>
    <name evidence="10" type="primary">LOC103163831</name>
</gene>
<keyword evidence="1 6" id="KW-0732">Signal</keyword>
<dbReference type="FunFam" id="1.25.10.20:FF:000005">
    <property type="entry name" value="Apolipoprotein lipid transfer particle"/>
    <property type="match status" value="1"/>
</dbReference>
<feature type="domain" description="VWFD" evidence="8">
    <location>
        <begin position="2911"/>
        <end position="3080"/>
    </location>
</feature>
<evidence type="ECO:0000313" key="9">
    <source>
        <dbReference type="Proteomes" id="UP001108280"/>
    </source>
</evidence>
<dbReference type="Pfam" id="PF01347">
    <property type="entry name" value="Vitellogenin_N"/>
    <property type="match status" value="1"/>
</dbReference>
<evidence type="ECO:0000256" key="3">
    <source>
        <dbReference type="ARBA" id="ARBA00023180"/>
    </source>
</evidence>
<dbReference type="Gene3D" id="2.30.230.10">
    <property type="entry name" value="Lipovitellin, beta-sheet shell regions, chain A"/>
    <property type="match status" value="1"/>
</dbReference>
<organism evidence="9 10">
    <name type="scientific">Cricetulus griseus</name>
    <name type="common">Chinese hamster</name>
    <name type="synonym">Cricetulus barabensis griseus</name>
    <dbReference type="NCBI Taxonomy" id="10029"/>
    <lineage>
        <taxon>Eukaryota</taxon>
        <taxon>Metazoa</taxon>
        <taxon>Chordata</taxon>
        <taxon>Craniata</taxon>
        <taxon>Vertebrata</taxon>
        <taxon>Euteleostomi</taxon>
        <taxon>Mammalia</taxon>
        <taxon>Eutheria</taxon>
        <taxon>Euarchontoglires</taxon>
        <taxon>Glires</taxon>
        <taxon>Rodentia</taxon>
        <taxon>Myomorpha</taxon>
        <taxon>Muroidea</taxon>
        <taxon>Cricetidae</taxon>
        <taxon>Cricetinae</taxon>
        <taxon>Cricetulus</taxon>
    </lineage>
</organism>
<evidence type="ECO:0000256" key="1">
    <source>
        <dbReference type="ARBA" id="ARBA00022729"/>
    </source>
</evidence>
<evidence type="ECO:0000256" key="6">
    <source>
        <dbReference type="SAM" id="SignalP"/>
    </source>
</evidence>
<feature type="signal peptide" evidence="6">
    <location>
        <begin position="1"/>
        <end position="22"/>
    </location>
</feature>
<comment type="caution">
    <text evidence="4">Lacks conserved residue(s) required for the propagation of feature annotation.</text>
</comment>
<dbReference type="SUPFAM" id="SSF48431">
    <property type="entry name" value="Lipovitellin-phosvitin complex, superhelical domain"/>
    <property type="match status" value="1"/>
</dbReference>
<dbReference type="KEGG" id="cge:103163831"/>
<evidence type="ECO:0000259" key="8">
    <source>
        <dbReference type="PROSITE" id="PS51233"/>
    </source>
</evidence>
<reference evidence="9" key="2">
    <citation type="journal article" date="2020" name="Biotechnol. Bioeng.">
        <title>Chromosome-scale scaffolds for the Chinese hamster reference genome assembly to facilitate the study of the CHO epigenome.</title>
        <authorList>
            <person name="Hilliard W."/>
            <person name="MacDonald M."/>
            <person name="Lee K.H."/>
        </authorList>
    </citation>
    <scope>NUCLEOTIDE SEQUENCE [LARGE SCALE GENOMIC DNA]</scope>
    <source>
        <strain evidence="9">17A/GY</strain>
    </source>
</reference>
<dbReference type="SUPFAM" id="SSF56968">
    <property type="entry name" value="Lipovitellin-phosvitin complex, beta-sheet shell regions"/>
    <property type="match status" value="2"/>
</dbReference>
<dbReference type="InterPro" id="IPR001846">
    <property type="entry name" value="VWF_type-D"/>
</dbReference>
<dbReference type="Gene3D" id="2.20.50.20">
    <property type="entry name" value="Lipovitellin. Chain A, domain 3"/>
    <property type="match status" value="1"/>
</dbReference>
<keyword evidence="3" id="KW-0325">Glycoprotein</keyword>
<dbReference type="SMART" id="SM00638">
    <property type="entry name" value="LPD_N"/>
    <property type="match status" value="1"/>
</dbReference>
<dbReference type="InterPro" id="IPR011030">
    <property type="entry name" value="Lipovitellin_superhlx_dom"/>
</dbReference>
<dbReference type="InterPro" id="IPR015819">
    <property type="entry name" value="Lipid_transp_b-sht_shell"/>
</dbReference>
<sequence>MLVPTGLLALVLLWVQAGMTSGKIADSHTRQEASCMVACKETAGPHLPVGTRYTYRFSSNTSTSLRGAPLETSGLGLQGLAILEVLGPCQMTLWLPDFKVTSVLGSKVKVLKESESLSAVLGRNPLGFIFSAGQVLHLCPHRSEPRWALNVKRSVLSLVQSCPGVHESKTFEEVDILGRCPTTYQSQGDLLLKTKDLSLCSLHTAHSSLNTQPLPGMASLASSFSCQQSFQAGVLHKAACKELHTAGPLFQKARAAHTLVLSSITLLNMTARDPAITDTDYKDVSPSSLQYEWEETLSQATVDMAAALVKKLCVAQPTSFEATEIFLMLVSELQGLSVDELTAVWHLSSFKCHDDRHPLVDALPSCGTQNCVGLMKQLILAGEVEADQAEAWLWSLAFIPEPTDAMVHTLLPLLQSPEASPGAFLGISALVHNLCAALDGHCQQLPGVGSLVKILGEALGVNCSFPEPVDAGQLQLVLKAIGNAGLAAAALAPVLSTCASLRGSSPEIRLAAIQAFRRIPCFADRSVLSRLYQAPEEDTELRINAYLALMRCPSEEVFAQVQHTQATERSTQVGSFVWSHILQLLETDDPLKRDLRDSLPEDILSQQFQVETWKHSSYSDVTFHSTSGSLGGNLERTLLFCPRSFLPCSATVNLTVHVAGWAFNLLELGLQLENAEDIIHSVLGSKSFWRQEGKKEAEPGNTGPEPGLDGSDCAGERSRRMKNLQEKVAHRSRARQTPSCQLSVKVFGHELSFLDCGPLGGHRRRWSLPLVELAIKLLKGQEVQVTRRLSLAVGELSFPTMSGIPARLTLHALATVSIHAQAVADFQQLSDFSLSGHIKPSALLQVSAQMGTEGTLGQAGLRWLTRVRGTASLDGGIQARKGQDLKVHLNAPEDSVELLSFSSRLYLVTGDSVKNLSEGHSFSESQSCTQEKVSQAWGWQLCTNVAWPGPGQPSLLSAPVFMDLILKKQDPGLQLYLLEAAYTLHFQKDSWLPEEATAHLFMGTPQSEVARDVGVDISYSVPQRKCRLKLLHPQKKIQLDGKMEVLKSMHMGHLELVLDDRDVYYIKGHSDLQPESGNKTQRFEAQVEAKLVTAGRPIVLDGNITWQTGSSLSISASLRRTLNDWAHGTVLLEKKAEAGLQSAILSIQLQVPGVVELHIQGLLEQHGPVGNSTLRIKYGLLGHKRHVAHECSTHQRLRMENGPKDTHELELAHEFHCTQLPIISHKVQLQHKQGLDHLRWQLEASYGEQWAASSNKRFLRIRQTFKNDSGPALRNYFLELALQVPERQVDCLTQLYHLSLRQPHIKSSTYLKVLFNGQLPFVAGLHWKDTSKAALWRWEGALNLDSPWLTVSAAHRLNWPHWAMFQAVSELTLAKAWTLKDLVISMTCRSQDHDREVKIQVYTEATTYLWVSMVTTLMPGLFHSRSELESAWSTAVQSEIHAENSQDRKVLHCWLKSLRRELNFTAAYKHTKKPPKTQVLLTVLGTSVPGQPRGLQLEGELEQLQRGKTLYRKRGTLLLRHPWHLLVPQSLLLQGTFMVDKQRQHHSLETKAVLNSQEEILHTVVLSRQAGHPYICTGLTHPFNDKTIPRSLEGCLVAWNLSNSKNSELKATLKVNQKVILYLKGLHQDSSQHGGIQHSVALEATHSSQTLHLNGGFDLTRRRRQGTFDFSTDVQASINHNATSQVSVQLNKSSSHLAFSLQFQPLDGLAFPPSLQVQAATGCHKERRVDVSLSVRVSGRELLLLEADTSKQRRRSRRGWNMRASLHQAVFSTPRALQLQLSSMVTPARVQMFSKVLVDQDSAQLLLKTSEGRRGGWVLSLWSLAQHSVAGWTKVPRVLSLKSMLKQKMAFREGSVMVATDSAMLSFLLRDKYEETGNGSLHSMTCTITQNYSQALPAELQLRGRQQTYTGALGGQASIHGDLISLALDGTCTWDLGHHQFSDNLTHNLGPLGDAGPASNSGLQVPSAQESSNRSAQMELWSANCHLNASLDPSSPTIPSHRHRAVPFSIYGHGHIQVSVDIRDGAASFEHSTYISTGPLSINCSVNYWAHEGRLELWGHSQHDSEVLLQAGLPDEANLQAELQIQETQTWAHVVLHGRNSKVSVDVTALLTWLPNGTLEATVNTSHTVHAFQRLGLPFSSQLLFRELWTTEDMSSSLQITCDTQDILSLHVHGQNHANSKELLLWGGHHLSSLLDCCPRSVSATAKLQYSKDETQGTFVLEMEERRFHVSTSLLAAKDDLASVILLQQTFLQLSTFPTELALRTLFQRTQGTHILYHVVQWDGREAALNGSLSSALSELSGNVRLQVELSHQLSLSLPHHCSLHLSSEHSRDKHHGDLAVAWDNKDQVQQSRDRSSPVTLEVTWAERSSMNSVAWDGCLAASLGQLQGTWGLGPLQACGALTQTPVMFSEQLDLSWGRHRLQQNVTYEKRQLPQWDKVHAEVTLEHILSAPCAKHSFQGTVETDYMHKLRHTLHLGLCNLPRALSFSGEHSLDQGALLLRSQYHLGLAPEPDQGLHFSLTLYNHSRPNAPDFSGQLELQGPRAQQLLLLGRITTSASQSLVQLEGSMDKDETLRLLVSWALSCLRASAAHVEAPGSREESVMLQACTHRRAVEVEALLQKSGQHAQPLGHLTLRAVNQSLLLVAHGCHGALLSYMESRMTAIGSQVRAQLEEKTQSLDDYVSRFRNLVQPVGTLDGAAECLVQLTQVGLGAVQAGGQVVATLWARGQAKHVLTGHLPLYLEHLQAEMAQLQNELEQPLATLKEAYLEVMLRPLDEVWRERAEEARQWVQAWLLRLPGSWRPIQAFLGAMMGALELATYHTLSWAEAEVSWTLRQLYKPLRSMYSYSARNRSVMVRLPLLLVGDEPLDVAQVVSYLVEEKLLRPLRRLYEANMLAEFYGFQRRLLRSPFKQYAVVVGTRYLVTFDGQVWGLGPCCGSFLLAKDFTHQTFSLMLSRTSSGFTALHVELNHTTLVLYPSLKAYKQYDTAWPQDSCWDLDPPPAMLSTGPKVELSSEDGVSVFCDVPAGLCSLTLSLWHHGVSAGLLGTNNNEADDELMLPDGTEAASLEELTRAWQVGENCGAVERMQQPCSGHRTTCQAFFQEPRSSLGNCFQVVDPAPFLSLCVQDTCDPMELQSACHLAAAYIYLCAQDSVPLALPLQCV</sequence>
<reference evidence="9" key="1">
    <citation type="journal article" date="2018" name="Biotechnol. Bioeng.">
        <title>A reference genome of the Chinese hamster based on a hybrid assembly strategy.</title>
        <authorList>
            <person name="Rupp O."/>
            <person name="MacDonald M.L."/>
            <person name="Li S."/>
            <person name="Dhiman H."/>
            <person name="Polson S."/>
            <person name="Griep S."/>
            <person name="Heffner K."/>
            <person name="Hernandez I."/>
            <person name="Brinkrolf K."/>
            <person name="Jadhav V."/>
            <person name="Samoudi M."/>
            <person name="Hao H."/>
            <person name="Kingham B."/>
            <person name="Goesmann A."/>
            <person name="Betenbaugh M.J."/>
            <person name="Lewis N.E."/>
            <person name="Borth N."/>
            <person name="Lee K.H."/>
        </authorList>
    </citation>
    <scope>NUCLEOTIDE SEQUENCE [LARGE SCALE GENOMIC DNA]</scope>
    <source>
        <strain evidence="9">17A/GY</strain>
    </source>
</reference>
<dbReference type="Pfam" id="PF08742">
    <property type="entry name" value="C8"/>
    <property type="match status" value="1"/>
</dbReference>
<reference evidence="10" key="3">
    <citation type="submission" date="2025-08" db="UniProtKB">
        <authorList>
            <consortium name="RefSeq"/>
        </authorList>
    </citation>
    <scope>IDENTIFICATION</scope>
    <source>
        <strain evidence="10">17A/GY</strain>
        <tissue evidence="10">Liver</tissue>
    </source>
</reference>
<dbReference type="PROSITE" id="PS51211">
    <property type="entry name" value="VITELLOGENIN"/>
    <property type="match status" value="1"/>
</dbReference>
<evidence type="ECO:0000256" key="2">
    <source>
        <dbReference type="ARBA" id="ARBA00023055"/>
    </source>
</evidence>
<feature type="domain" description="Vitellogenin" evidence="7">
    <location>
        <begin position="47"/>
        <end position="650"/>
    </location>
</feature>
<dbReference type="InterPro" id="IPR015255">
    <property type="entry name" value="Vitellinogen_open_b-sht"/>
</dbReference>
<dbReference type="InterPro" id="IPR015817">
    <property type="entry name" value="Vitellinogen_open_b-sht_sub1"/>
</dbReference>
<dbReference type="Pfam" id="PF21013">
    <property type="entry name" value="LOC400499"/>
    <property type="match status" value="1"/>
</dbReference>
<keyword evidence="9" id="KW-1185">Reference proteome</keyword>
<evidence type="ECO:0000259" key="7">
    <source>
        <dbReference type="PROSITE" id="PS51211"/>
    </source>
</evidence>
<dbReference type="Pfam" id="PF09172">
    <property type="entry name" value="Vit_open_b-sht"/>
    <property type="match status" value="1"/>
</dbReference>
<dbReference type="InterPro" id="IPR001747">
    <property type="entry name" value="Vitellogenin_N"/>
</dbReference>
<dbReference type="Gene3D" id="1.25.10.20">
    <property type="entry name" value="Vitellinogen, superhelical"/>
    <property type="match status" value="1"/>
</dbReference>
<dbReference type="Pfam" id="PF00094">
    <property type="entry name" value="VWD"/>
    <property type="match status" value="1"/>
</dbReference>
<dbReference type="InterPro" id="IPR048484">
    <property type="entry name" value="LOC400499-like"/>
</dbReference>
<dbReference type="InterPro" id="IPR014853">
    <property type="entry name" value="VWF/SSPO/ZAN-like_Cys-rich_dom"/>
</dbReference>
<feature type="region of interest" description="Disordered" evidence="5">
    <location>
        <begin position="691"/>
        <end position="734"/>
    </location>
</feature>
<evidence type="ECO:0000256" key="4">
    <source>
        <dbReference type="PROSITE-ProRule" id="PRU00557"/>
    </source>
</evidence>
<dbReference type="GO" id="GO:0005319">
    <property type="term" value="F:lipid transporter activity"/>
    <property type="evidence" value="ECO:0007669"/>
    <property type="project" value="InterPro"/>
</dbReference>
<feature type="region of interest" description="Disordered" evidence="5">
    <location>
        <begin position="1952"/>
        <end position="1973"/>
    </location>
</feature>
<feature type="compositionally biased region" description="Basic and acidic residues" evidence="5">
    <location>
        <begin position="714"/>
        <end position="729"/>
    </location>
</feature>
<feature type="compositionally biased region" description="Polar residues" evidence="5">
    <location>
        <begin position="1958"/>
        <end position="1973"/>
    </location>
</feature>
<dbReference type="Proteomes" id="UP001108280">
    <property type="component" value="Chromosome 7"/>
</dbReference>
<proteinExistence type="predicted"/>
<dbReference type="OrthoDB" id="9633565at2759"/>
<protein>
    <submittedName>
        <fullName evidence="10">Uncharacterized protein LOC103163831 isoform X2</fullName>
    </submittedName>
</protein>
<name>A0A9J7GCH8_CRIGR</name>